<dbReference type="EMBL" id="PKPP01006912">
    <property type="protein sequence ID" value="PWA54948.1"/>
    <property type="molecule type" value="Genomic_DNA"/>
</dbReference>
<dbReference type="STRING" id="35608.A0A2U1M102"/>
<accession>A0A2U1M102</accession>
<dbReference type="GO" id="GO:0003677">
    <property type="term" value="F:DNA binding"/>
    <property type="evidence" value="ECO:0007669"/>
    <property type="project" value="UniProtKB-KW"/>
</dbReference>
<gene>
    <name evidence="1" type="ORF">CTI12_AA431670</name>
</gene>
<organism evidence="1 2">
    <name type="scientific">Artemisia annua</name>
    <name type="common">Sweet wormwood</name>
    <dbReference type="NCBI Taxonomy" id="35608"/>
    <lineage>
        <taxon>Eukaryota</taxon>
        <taxon>Viridiplantae</taxon>
        <taxon>Streptophyta</taxon>
        <taxon>Embryophyta</taxon>
        <taxon>Tracheophyta</taxon>
        <taxon>Spermatophyta</taxon>
        <taxon>Magnoliopsida</taxon>
        <taxon>eudicotyledons</taxon>
        <taxon>Gunneridae</taxon>
        <taxon>Pentapetalae</taxon>
        <taxon>asterids</taxon>
        <taxon>campanulids</taxon>
        <taxon>Asterales</taxon>
        <taxon>Asteraceae</taxon>
        <taxon>Asteroideae</taxon>
        <taxon>Anthemideae</taxon>
        <taxon>Artemisiinae</taxon>
        <taxon>Artemisia</taxon>
    </lineage>
</organism>
<keyword evidence="1" id="KW-0238">DNA-binding</keyword>
<keyword evidence="2" id="KW-1185">Reference proteome</keyword>
<reference evidence="1 2" key="1">
    <citation type="journal article" date="2018" name="Mol. Plant">
        <title>The genome of Artemisia annua provides insight into the evolution of Asteraceae family and artemisinin biosynthesis.</title>
        <authorList>
            <person name="Shen Q."/>
            <person name="Zhang L."/>
            <person name="Liao Z."/>
            <person name="Wang S."/>
            <person name="Yan T."/>
            <person name="Shi P."/>
            <person name="Liu M."/>
            <person name="Fu X."/>
            <person name="Pan Q."/>
            <person name="Wang Y."/>
            <person name="Lv Z."/>
            <person name="Lu X."/>
            <person name="Zhang F."/>
            <person name="Jiang W."/>
            <person name="Ma Y."/>
            <person name="Chen M."/>
            <person name="Hao X."/>
            <person name="Li L."/>
            <person name="Tang Y."/>
            <person name="Lv G."/>
            <person name="Zhou Y."/>
            <person name="Sun X."/>
            <person name="Brodelius P.E."/>
            <person name="Rose J.K.C."/>
            <person name="Tang K."/>
        </authorList>
    </citation>
    <scope>NUCLEOTIDE SEQUENCE [LARGE SCALE GENOMIC DNA]</scope>
    <source>
        <strain evidence="2">cv. Huhao1</strain>
        <tissue evidence="1">Leaf</tissue>
    </source>
</reference>
<sequence length="210" mass="24018">MGGSGPYLGWAARQRICIHRNIYPGDDDGSHVMMSRGSSDFELGEIASVLKSIRRLFSGENSCRINIHSVLESAFNQHQNFRRNNAAGDRDAFKQFTLFLSMARTFQMLPMIAVKLFSLSALPDSSQFMFHCYKPDNWSDRQTMVQFLREYRLEWTDFSVDAYFAASVKGFSGMRARRFTCSQIIMPLSQTIEHAEEYLLLQGVRVRNGG</sequence>
<dbReference type="AlphaFoldDB" id="A0A2U1M102"/>
<evidence type="ECO:0000313" key="2">
    <source>
        <dbReference type="Proteomes" id="UP000245207"/>
    </source>
</evidence>
<keyword evidence="1" id="KW-0371">Homeobox</keyword>
<dbReference type="Proteomes" id="UP000245207">
    <property type="component" value="Unassembled WGS sequence"/>
</dbReference>
<comment type="caution">
    <text evidence="1">The sequence shown here is derived from an EMBL/GenBank/DDBJ whole genome shotgun (WGS) entry which is preliminary data.</text>
</comment>
<evidence type="ECO:0000313" key="1">
    <source>
        <dbReference type="EMBL" id="PWA54948.1"/>
    </source>
</evidence>
<name>A0A2U1M102_ARTAN</name>
<protein>
    <submittedName>
        <fullName evidence="1">Homeobox leucine-zipper protein</fullName>
    </submittedName>
</protein>
<proteinExistence type="predicted"/>